<dbReference type="KEGG" id="rsz:130498986"/>
<dbReference type="OrthoDB" id="1929700at2759"/>
<evidence type="ECO:0000313" key="4">
    <source>
        <dbReference type="RefSeq" id="XP_056848842.1"/>
    </source>
</evidence>
<gene>
    <name evidence="4" type="primary">LOC130498986</name>
</gene>
<dbReference type="Pfam" id="PF22936">
    <property type="entry name" value="Pol_BBD"/>
    <property type="match status" value="1"/>
</dbReference>
<dbReference type="Pfam" id="PF14244">
    <property type="entry name" value="Retrotran_gag_3"/>
    <property type="match status" value="1"/>
</dbReference>
<evidence type="ECO:0000256" key="1">
    <source>
        <dbReference type="SAM" id="MobiDB-lite"/>
    </source>
</evidence>
<evidence type="ECO:0000313" key="3">
    <source>
        <dbReference type="Proteomes" id="UP000504610"/>
    </source>
</evidence>
<dbReference type="PANTHER" id="PTHR37610:SF97">
    <property type="entry name" value="RETROTRANSPOSON GAG DOMAIN-CONTAINING PROTEIN"/>
    <property type="match status" value="1"/>
</dbReference>
<dbReference type="GeneID" id="130498986"/>
<dbReference type="PANTHER" id="PTHR37610">
    <property type="entry name" value="CCHC-TYPE DOMAIN-CONTAINING PROTEIN"/>
    <property type="match status" value="1"/>
</dbReference>
<feature type="compositionally biased region" description="Low complexity" evidence="1">
    <location>
        <begin position="290"/>
        <end position="301"/>
    </location>
</feature>
<reference evidence="3" key="1">
    <citation type="journal article" date="2019" name="Database">
        <title>The radish genome database (RadishGD): an integrated information resource for radish genomics.</title>
        <authorList>
            <person name="Yu H.J."/>
            <person name="Baek S."/>
            <person name="Lee Y.J."/>
            <person name="Cho A."/>
            <person name="Mun J.H."/>
        </authorList>
    </citation>
    <scope>NUCLEOTIDE SEQUENCE [LARGE SCALE GENOMIC DNA]</scope>
    <source>
        <strain evidence="3">cv. WK10039</strain>
    </source>
</reference>
<dbReference type="AlphaFoldDB" id="A0A9W3CBH4"/>
<dbReference type="Proteomes" id="UP000504610">
    <property type="component" value="Chromosome 8"/>
</dbReference>
<feature type="compositionally biased region" description="Basic and acidic residues" evidence="1">
    <location>
        <begin position="235"/>
        <end position="244"/>
    </location>
</feature>
<keyword evidence="3" id="KW-1185">Reference proteome</keyword>
<proteinExistence type="predicted"/>
<dbReference type="InterPro" id="IPR001584">
    <property type="entry name" value="Integrase_cat-core"/>
</dbReference>
<feature type="domain" description="Integrase catalytic" evidence="2">
    <location>
        <begin position="396"/>
        <end position="531"/>
    </location>
</feature>
<feature type="region of interest" description="Disordered" evidence="1">
    <location>
        <begin position="230"/>
        <end position="307"/>
    </location>
</feature>
<dbReference type="SUPFAM" id="SSF53098">
    <property type="entry name" value="Ribonuclease H-like"/>
    <property type="match status" value="1"/>
</dbReference>
<evidence type="ECO:0000259" key="2">
    <source>
        <dbReference type="PROSITE" id="PS50994"/>
    </source>
</evidence>
<accession>A0A9W3CBH4</accession>
<dbReference type="RefSeq" id="XP_056848842.1">
    <property type="nucleotide sequence ID" value="XM_056992862.1"/>
</dbReference>
<dbReference type="InterPro" id="IPR029472">
    <property type="entry name" value="Copia-like_N"/>
</dbReference>
<protein>
    <submittedName>
        <fullName evidence="4">Uncharacterized protein LOC130498986</fullName>
    </submittedName>
</protein>
<dbReference type="GO" id="GO:0015074">
    <property type="term" value="P:DNA integration"/>
    <property type="evidence" value="ECO:0007669"/>
    <property type="project" value="InterPro"/>
</dbReference>
<dbReference type="InterPro" id="IPR012337">
    <property type="entry name" value="RNaseH-like_sf"/>
</dbReference>
<dbReference type="PROSITE" id="PS50994">
    <property type="entry name" value="INTEGRASE"/>
    <property type="match status" value="1"/>
</dbReference>
<name>A0A9W3CBH4_RAPSA</name>
<sequence>MGDSDDGKNITVAQPSGKVAISPYSLFISDNPGALITSVQLKGDNYNEWAMEMFNALQAKKKSGFIDGTLAKPTEDISDLEAWLSVNSMIVGCSQIGDNLKKRFEVGNKVRIHQLMEQLASCRQNGQAVIDYYGRLAVMWEELQTYRPPPACSCSAAAVYEKEREDERVHQFIMGLDESRFGNVVTAIIEADELADLGKVYAKVIREEARLNSAKAREVATQEAVGFAARQEAPVQKDARDTRDQSGSNSYGNRGRDRIIGFPEWMNDRRGRGSSRGRGGSNARGGGRGAAHTAHAANSNAYGGGSSDLTPEQWKAITQIINDGKSSSQSEKLSGKNLGDVIIDSGASHHMTGDAGQLVNVRKTPPCVVGFADGGTSTSVQMGDLILTDHISLKDVLFVPNLDCTLISDRSSKTLIGAGEERGGVYFFKYVRSCLDASFACQVRSKKGDPAVLCIAETQFGNSVQTVRSDNGTEFMCLSEFFQDKGIVHQTSCVDTPQQNGRVERKHRHILNVARALLFQSRLPVKFWGRQ</sequence>
<organism evidence="3 4">
    <name type="scientific">Raphanus sativus</name>
    <name type="common">Radish</name>
    <name type="synonym">Raphanus raphanistrum var. sativus</name>
    <dbReference type="NCBI Taxonomy" id="3726"/>
    <lineage>
        <taxon>Eukaryota</taxon>
        <taxon>Viridiplantae</taxon>
        <taxon>Streptophyta</taxon>
        <taxon>Embryophyta</taxon>
        <taxon>Tracheophyta</taxon>
        <taxon>Spermatophyta</taxon>
        <taxon>Magnoliopsida</taxon>
        <taxon>eudicotyledons</taxon>
        <taxon>Gunneridae</taxon>
        <taxon>Pentapetalae</taxon>
        <taxon>rosids</taxon>
        <taxon>malvids</taxon>
        <taxon>Brassicales</taxon>
        <taxon>Brassicaceae</taxon>
        <taxon>Brassiceae</taxon>
        <taxon>Raphanus</taxon>
    </lineage>
</organism>
<dbReference type="InterPro" id="IPR036397">
    <property type="entry name" value="RNaseH_sf"/>
</dbReference>
<feature type="compositionally biased region" description="Gly residues" evidence="1">
    <location>
        <begin position="274"/>
        <end position="289"/>
    </location>
</feature>
<dbReference type="GO" id="GO:0003676">
    <property type="term" value="F:nucleic acid binding"/>
    <property type="evidence" value="ECO:0007669"/>
    <property type="project" value="InterPro"/>
</dbReference>
<dbReference type="InterPro" id="IPR054722">
    <property type="entry name" value="PolX-like_BBD"/>
</dbReference>
<dbReference type="Gene3D" id="3.30.420.10">
    <property type="entry name" value="Ribonuclease H-like superfamily/Ribonuclease H"/>
    <property type="match status" value="1"/>
</dbReference>
<reference evidence="4" key="2">
    <citation type="submission" date="2025-08" db="UniProtKB">
        <authorList>
            <consortium name="RefSeq"/>
        </authorList>
    </citation>
    <scope>IDENTIFICATION</scope>
    <source>
        <tissue evidence="4">Leaf</tissue>
    </source>
</reference>